<dbReference type="AlphaFoldDB" id="A0A4Q9GUF1"/>
<comment type="caution">
    <text evidence="1">The sequence shown here is derived from an EMBL/GenBank/DDBJ whole genome shotgun (WGS) entry which is preliminary data.</text>
</comment>
<proteinExistence type="predicted"/>
<evidence type="ECO:0000313" key="2">
    <source>
        <dbReference type="Proteomes" id="UP000294194"/>
    </source>
</evidence>
<name>A0A4Q9GUF1_9MICO</name>
<dbReference type="EMBL" id="SISG01000001">
    <property type="protein sequence ID" value="TBN56797.1"/>
    <property type="molecule type" value="Genomic_DNA"/>
</dbReference>
<keyword evidence="2" id="KW-1185">Reference proteome</keyword>
<evidence type="ECO:0000313" key="1">
    <source>
        <dbReference type="EMBL" id="TBN56797.1"/>
    </source>
</evidence>
<organism evidence="1 2">
    <name type="scientific">Glaciihabitans arcticus</name>
    <dbReference type="NCBI Taxonomy" id="2668039"/>
    <lineage>
        <taxon>Bacteria</taxon>
        <taxon>Bacillati</taxon>
        <taxon>Actinomycetota</taxon>
        <taxon>Actinomycetes</taxon>
        <taxon>Micrococcales</taxon>
        <taxon>Microbacteriaceae</taxon>
        <taxon>Glaciihabitans</taxon>
    </lineage>
</organism>
<accession>A0A4Q9GUF1</accession>
<sequence>MTDAPPPPPSAESPAIQRLRASLAAVNENRLTGFFTTERELFDRVIITEARSLVLAEYTIYLLDRIEKLEARLADVPHT</sequence>
<dbReference type="Proteomes" id="UP000294194">
    <property type="component" value="Unassembled WGS sequence"/>
</dbReference>
<reference evidence="2" key="1">
    <citation type="submission" date="2019-02" db="EMBL/GenBank/DDBJ databases">
        <title>Glaciihabitans arcticus sp. nov., a psychrotolerant bacterium isolated from polar soil.</title>
        <authorList>
            <person name="Dahal R.H."/>
        </authorList>
    </citation>
    <scope>NUCLEOTIDE SEQUENCE [LARGE SCALE GENOMIC DNA]</scope>
    <source>
        <strain evidence="2">RP-3-7</strain>
    </source>
</reference>
<gene>
    <name evidence="1" type="ORF">EYE40_04955</name>
</gene>
<protein>
    <submittedName>
        <fullName evidence="1">Uncharacterized protein</fullName>
    </submittedName>
</protein>
<dbReference type="RefSeq" id="WP_130980907.1">
    <property type="nucleotide sequence ID" value="NZ_SISG01000001.1"/>
</dbReference>